<sequence>MFSELCRETLRKAAVCYSARAGSPSPSPPTSPPPSPAKEAKTAANADLANVRDAIHEGVRDHHHHHHHHHHHSRTTTGKRASPTGNTTSESRDPASERSASTDRPNDFRDDSCESYVKNWKKSVLVRKPWRKRKRTPRKRPAMPTDFSKRLPGLEAREGRRSGTCGTTESREYRSVSPEKGTGRQHEDHRGGGGSVGNECGRSDSRISRRSSGSSPEPEDNSSTSDDEGEYSPKLMEASYLSSTVSDLTEAHNVMSPFAINHRNSHGSRCISGNGDWLSHSWMRFHGADSKRHGVMLGATDRRRVRDLIADANDPTNFPIVRRQPVKLSLM</sequence>
<feature type="compositionally biased region" description="Basic residues" evidence="1">
    <location>
        <begin position="128"/>
        <end position="141"/>
    </location>
</feature>
<accession>A0A195FD55</accession>
<organism evidence="2 3">
    <name type="scientific">Trachymyrmex septentrionalis</name>
    <dbReference type="NCBI Taxonomy" id="34720"/>
    <lineage>
        <taxon>Eukaryota</taxon>
        <taxon>Metazoa</taxon>
        <taxon>Ecdysozoa</taxon>
        <taxon>Arthropoda</taxon>
        <taxon>Hexapoda</taxon>
        <taxon>Insecta</taxon>
        <taxon>Pterygota</taxon>
        <taxon>Neoptera</taxon>
        <taxon>Endopterygota</taxon>
        <taxon>Hymenoptera</taxon>
        <taxon>Apocrita</taxon>
        <taxon>Aculeata</taxon>
        <taxon>Formicoidea</taxon>
        <taxon>Formicidae</taxon>
        <taxon>Myrmicinae</taxon>
        <taxon>Trachymyrmex</taxon>
    </lineage>
</organism>
<dbReference type="Proteomes" id="UP000078541">
    <property type="component" value="Unassembled WGS sequence"/>
</dbReference>
<gene>
    <name evidence="2" type="ORF">ALC56_07598</name>
</gene>
<reference evidence="2 3" key="1">
    <citation type="submission" date="2016-03" db="EMBL/GenBank/DDBJ databases">
        <title>Trachymyrmex septentrionalis WGS genome.</title>
        <authorList>
            <person name="Nygaard S."/>
            <person name="Hu H."/>
            <person name="Boomsma J."/>
            <person name="Zhang G."/>
        </authorList>
    </citation>
    <scope>NUCLEOTIDE SEQUENCE [LARGE SCALE GENOMIC DNA]</scope>
    <source>
        <strain evidence="2">Tsep2-gDNA-1</strain>
        <tissue evidence="2">Whole body</tissue>
    </source>
</reference>
<keyword evidence="3" id="KW-1185">Reference proteome</keyword>
<name>A0A195FD55_9HYME</name>
<feature type="compositionally biased region" description="Pro residues" evidence="1">
    <location>
        <begin position="25"/>
        <end position="36"/>
    </location>
</feature>
<dbReference type="AlphaFoldDB" id="A0A195FD55"/>
<feature type="compositionally biased region" description="Polar residues" evidence="1">
    <location>
        <begin position="75"/>
        <end position="89"/>
    </location>
</feature>
<feature type="compositionally biased region" description="Basic and acidic residues" evidence="1">
    <location>
        <begin position="181"/>
        <end position="191"/>
    </location>
</feature>
<feature type="compositionally biased region" description="Acidic residues" evidence="1">
    <location>
        <begin position="217"/>
        <end position="230"/>
    </location>
</feature>
<evidence type="ECO:0000313" key="2">
    <source>
        <dbReference type="EMBL" id="KYN37974.1"/>
    </source>
</evidence>
<feature type="compositionally biased region" description="Basic and acidic residues" evidence="1">
    <location>
        <begin position="90"/>
        <end position="112"/>
    </location>
</feature>
<feature type="compositionally biased region" description="Basic residues" evidence="1">
    <location>
        <begin position="61"/>
        <end position="74"/>
    </location>
</feature>
<feature type="region of interest" description="Disordered" evidence="1">
    <location>
        <begin position="60"/>
        <end position="112"/>
    </location>
</feature>
<feature type="region of interest" description="Disordered" evidence="1">
    <location>
        <begin position="128"/>
        <end position="232"/>
    </location>
</feature>
<dbReference type="STRING" id="34720.A0A195FD55"/>
<protein>
    <submittedName>
        <fullName evidence="2">Uncharacterized protein</fullName>
    </submittedName>
</protein>
<dbReference type="EMBL" id="KQ981685">
    <property type="protein sequence ID" value="KYN37974.1"/>
    <property type="molecule type" value="Genomic_DNA"/>
</dbReference>
<evidence type="ECO:0000256" key="1">
    <source>
        <dbReference type="SAM" id="MobiDB-lite"/>
    </source>
</evidence>
<evidence type="ECO:0000313" key="3">
    <source>
        <dbReference type="Proteomes" id="UP000078541"/>
    </source>
</evidence>
<proteinExistence type="predicted"/>
<feature type="region of interest" description="Disordered" evidence="1">
    <location>
        <begin position="19"/>
        <end position="46"/>
    </location>
</feature>